<name>A0A1H8IUQ5_9FIRM</name>
<evidence type="ECO:0000313" key="2">
    <source>
        <dbReference type="EMBL" id="SEN72212.1"/>
    </source>
</evidence>
<dbReference type="AlphaFoldDB" id="A0A1H8IUQ5"/>
<gene>
    <name evidence="2" type="ORF">SAMN05216454_10945</name>
</gene>
<accession>A0A1H8IUQ5</accession>
<feature type="transmembrane region" description="Helical" evidence="1">
    <location>
        <begin position="42"/>
        <end position="59"/>
    </location>
</feature>
<keyword evidence="3" id="KW-1185">Reference proteome</keyword>
<organism evidence="2 3">
    <name type="scientific">Peptostreptococcus russellii</name>
    <dbReference type="NCBI Taxonomy" id="215200"/>
    <lineage>
        <taxon>Bacteria</taxon>
        <taxon>Bacillati</taxon>
        <taxon>Bacillota</taxon>
        <taxon>Clostridia</taxon>
        <taxon>Peptostreptococcales</taxon>
        <taxon>Peptostreptococcaceae</taxon>
        <taxon>Peptostreptococcus</taxon>
    </lineage>
</organism>
<dbReference type="OrthoDB" id="1750657at2"/>
<dbReference type="EMBL" id="FODF01000009">
    <property type="protein sequence ID" value="SEN72212.1"/>
    <property type="molecule type" value="Genomic_DNA"/>
</dbReference>
<dbReference type="RefSeq" id="WP_091975745.1">
    <property type="nucleotide sequence ID" value="NZ_CAUWDX010000011.1"/>
</dbReference>
<feature type="transmembrane region" description="Helical" evidence="1">
    <location>
        <begin position="71"/>
        <end position="89"/>
    </location>
</feature>
<sequence length="139" mass="16271">MQNREIIKKSYTHGLFVFVILMAFNFLLSSFNFVWAKKSYEIIIIVLFSCIVSFSEMTIKLNRRARYKKNRFPFLLIGIISSITVISYVRDVINDTITITKNGILTDESCIFIIGVMFLGLFFAYLYKEFKIGEEMNSR</sequence>
<feature type="transmembrane region" description="Helical" evidence="1">
    <location>
        <begin position="12"/>
        <end position="36"/>
    </location>
</feature>
<reference evidence="2 3" key="1">
    <citation type="submission" date="2016-10" db="EMBL/GenBank/DDBJ databases">
        <authorList>
            <person name="de Groot N.N."/>
        </authorList>
    </citation>
    <scope>NUCLEOTIDE SEQUENCE [LARGE SCALE GENOMIC DNA]</scope>
    <source>
        <strain evidence="2 3">Calf135</strain>
    </source>
</reference>
<evidence type="ECO:0000256" key="1">
    <source>
        <dbReference type="SAM" id="Phobius"/>
    </source>
</evidence>
<keyword evidence="1" id="KW-0472">Membrane</keyword>
<proteinExistence type="predicted"/>
<dbReference type="STRING" id="215200.SAMN05216454_10945"/>
<keyword evidence="1" id="KW-1133">Transmembrane helix</keyword>
<keyword evidence="1" id="KW-0812">Transmembrane</keyword>
<dbReference type="Proteomes" id="UP000199512">
    <property type="component" value="Unassembled WGS sequence"/>
</dbReference>
<protein>
    <submittedName>
        <fullName evidence="2">Uncharacterized protein</fullName>
    </submittedName>
</protein>
<evidence type="ECO:0000313" key="3">
    <source>
        <dbReference type="Proteomes" id="UP000199512"/>
    </source>
</evidence>
<feature type="transmembrane region" description="Helical" evidence="1">
    <location>
        <begin position="109"/>
        <end position="127"/>
    </location>
</feature>